<evidence type="ECO:0000313" key="3">
    <source>
        <dbReference type="Proteomes" id="UP001160148"/>
    </source>
</evidence>
<gene>
    <name evidence="2" type="ORF">MEUPH1_LOCUS26865</name>
</gene>
<sequence length="148" mass="17064">MVTRSASTQSPTLSASTISNKVTPAPNQTKTKTQKTNPTKKTKLTPATENFVENIDTHLLPIKSFFDNNKELPINYPQFRDIIEKVQINPDPDFIFEQYNISLKAMIDLIEKVRPKLQSNSSKIRFTRLHNELFNKYLDKQLKPNTQN</sequence>
<name>A0AAV0XZ87_9HEMI</name>
<reference evidence="2 3" key="1">
    <citation type="submission" date="2023-01" db="EMBL/GenBank/DDBJ databases">
        <authorList>
            <person name="Whitehead M."/>
        </authorList>
    </citation>
    <scope>NUCLEOTIDE SEQUENCE [LARGE SCALE GENOMIC DNA]</scope>
</reference>
<dbReference type="AlphaFoldDB" id="A0AAV0XZ87"/>
<proteinExistence type="predicted"/>
<evidence type="ECO:0000313" key="2">
    <source>
        <dbReference type="EMBL" id="CAI6373068.1"/>
    </source>
</evidence>
<dbReference type="EMBL" id="CARXXK010001085">
    <property type="protein sequence ID" value="CAI6373068.1"/>
    <property type="molecule type" value="Genomic_DNA"/>
</dbReference>
<feature type="region of interest" description="Disordered" evidence="1">
    <location>
        <begin position="1"/>
        <end position="43"/>
    </location>
</feature>
<evidence type="ECO:0000256" key="1">
    <source>
        <dbReference type="SAM" id="MobiDB-lite"/>
    </source>
</evidence>
<organism evidence="2 3">
    <name type="scientific">Macrosiphum euphorbiae</name>
    <name type="common">potato aphid</name>
    <dbReference type="NCBI Taxonomy" id="13131"/>
    <lineage>
        <taxon>Eukaryota</taxon>
        <taxon>Metazoa</taxon>
        <taxon>Ecdysozoa</taxon>
        <taxon>Arthropoda</taxon>
        <taxon>Hexapoda</taxon>
        <taxon>Insecta</taxon>
        <taxon>Pterygota</taxon>
        <taxon>Neoptera</taxon>
        <taxon>Paraneoptera</taxon>
        <taxon>Hemiptera</taxon>
        <taxon>Sternorrhyncha</taxon>
        <taxon>Aphidomorpha</taxon>
        <taxon>Aphidoidea</taxon>
        <taxon>Aphididae</taxon>
        <taxon>Macrosiphini</taxon>
        <taxon>Macrosiphum</taxon>
    </lineage>
</organism>
<comment type="caution">
    <text evidence="2">The sequence shown here is derived from an EMBL/GenBank/DDBJ whole genome shotgun (WGS) entry which is preliminary data.</text>
</comment>
<keyword evidence="3" id="KW-1185">Reference proteome</keyword>
<dbReference type="Proteomes" id="UP001160148">
    <property type="component" value="Unassembled WGS sequence"/>
</dbReference>
<feature type="compositionally biased region" description="Low complexity" evidence="1">
    <location>
        <begin position="23"/>
        <end position="37"/>
    </location>
</feature>
<protein>
    <submittedName>
        <fullName evidence="2">Uncharacterized protein</fullName>
    </submittedName>
</protein>
<feature type="compositionally biased region" description="Polar residues" evidence="1">
    <location>
        <begin position="1"/>
        <end position="22"/>
    </location>
</feature>
<accession>A0AAV0XZ87</accession>